<name>A0A518N442_9GAMM</name>
<evidence type="ECO:0000313" key="6">
    <source>
        <dbReference type="EMBL" id="QDW66701.1"/>
    </source>
</evidence>
<dbReference type="KEGG" id="lug:FPZ22_07185"/>
<evidence type="ECO:0000256" key="4">
    <source>
        <dbReference type="SAM" id="MobiDB-lite"/>
    </source>
</evidence>
<dbReference type="PANTHER" id="PTHR43023:SF6">
    <property type="entry name" value="INTERMEMBRANE PHOSPHOLIPID TRANSPORT SYSTEM ATP-BINDING PROTEIN MLAF"/>
    <property type="match status" value="1"/>
</dbReference>
<reference evidence="6 7" key="1">
    <citation type="submission" date="2019-07" db="EMBL/GenBank/DDBJ databases">
        <title>Full genome sequence of Luteimonas sp. Gr-4.</title>
        <authorList>
            <person name="Im W.-T."/>
        </authorList>
    </citation>
    <scope>NUCLEOTIDE SEQUENCE [LARGE SCALE GENOMIC DNA]</scope>
    <source>
        <strain evidence="6 7">Gr-4</strain>
    </source>
</reference>
<feature type="domain" description="ABC transporter" evidence="5">
    <location>
        <begin position="13"/>
        <end position="248"/>
    </location>
</feature>
<proteinExistence type="predicted"/>
<evidence type="ECO:0000256" key="2">
    <source>
        <dbReference type="ARBA" id="ARBA00022741"/>
    </source>
</evidence>
<dbReference type="PROSITE" id="PS50893">
    <property type="entry name" value="ABC_TRANSPORTER_2"/>
    <property type="match status" value="1"/>
</dbReference>
<dbReference type="PROSITE" id="PS00211">
    <property type="entry name" value="ABC_TRANSPORTER_1"/>
    <property type="match status" value="1"/>
</dbReference>
<dbReference type="SUPFAM" id="SSF52540">
    <property type="entry name" value="P-loop containing nucleoside triphosphate hydrolases"/>
    <property type="match status" value="1"/>
</dbReference>
<protein>
    <submittedName>
        <fullName evidence="6">ATP-binding cassette domain-containing protein</fullName>
    </submittedName>
</protein>
<dbReference type="Pfam" id="PF00005">
    <property type="entry name" value="ABC_tran"/>
    <property type="match status" value="1"/>
</dbReference>
<evidence type="ECO:0000313" key="7">
    <source>
        <dbReference type="Proteomes" id="UP000316584"/>
    </source>
</evidence>
<dbReference type="EMBL" id="CP042218">
    <property type="protein sequence ID" value="QDW66701.1"/>
    <property type="molecule type" value="Genomic_DNA"/>
</dbReference>
<dbReference type="Gene3D" id="3.40.50.300">
    <property type="entry name" value="P-loop containing nucleotide triphosphate hydrolases"/>
    <property type="match status" value="1"/>
</dbReference>
<keyword evidence="1" id="KW-0813">Transport</keyword>
<accession>A0A518N442</accession>
<evidence type="ECO:0000259" key="5">
    <source>
        <dbReference type="PROSITE" id="PS50893"/>
    </source>
</evidence>
<feature type="compositionally biased region" description="Low complexity" evidence="4">
    <location>
        <begin position="266"/>
        <end position="289"/>
    </location>
</feature>
<dbReference type="InterPro" id="IPR003593">
    <property type="entry name" value="AAA+_ATPase"/>
</dbReference>
<dbReference type="InterPro" id="IPR017871">
    <property type="entry name" value="ABC_transporter-like_CS"/>
</dbReference>
<feature type="region of interest" description="Disordered" evidence="4">
    <location>
        <begin position="250"/>
        <end position="295"/>
    </location>
</feature>
<dbReference type="PANTHER" id="PTHR43023">
    <property type="entry name" value="PROTEIN TRIGALACTOSYLDIACYLGLYCEROL 3, CHLOROPLASTIC"/>
    <property type="match status" value="1"/>
</dbReference>
<dbReference type="OrthoDB" id="9802264at2"/>
<evidence type="ECO:0000256" key="3">
    <source>
        <dbReference type="ARBA" id="ARBA00022840"/>
    </source>
</evidence>
<keyword evidence="2" id="KW-0547">Nucleotide-binding</keyword>
<dbReference type="Proteomes" id="UP000316584">
    <property type="component" value="Chromosome"/>
</dbReference>
<dbReference type="InterPro" id="IPR027417">
    <property type="entry name" value="P-loop_NTPase"/>
</dbReference>
<dbReference type="AlphaFoldDB" id="A0A518N442"/>
<sequence length="295" mass="30918">MPHTAPDTNVPAVRLSGVRLDRGVRTILSGIDLEVPRGSITAILGPSGSGKSTLLAAITGELAPAAGTVEVFGRPVPRHHRELLELRKGIGVLLQGNGLLTDLTAGENVALPLRTHTKLPAPVIEQLVLMKLHAVGLRTAVDLYPRELSGGMARRVALARALALDPPLMLYDEPLTGLDPIASGVIMSLIARLNATLGLTSIIVSHHVRETLPIVDQVLVTANRGIVFAGTPAELEASEDPLLRQFLRGEPDGPIAFDPASAQPSARDALARAADAAPTRLAATPAAPRIDAEAR</sequence>
<keyword evidence="3 6" id="KW-0067">ATP-binding</keyword>
<gene>
    <name evidence="6" type="ORF">FPZ22_07185</name>
</gene>
<evidence type="ECO:0000256" key="1">
    <source>
        <dbReference type="ARBA" id="ARBA00022448"/>
    </source>
</evidence>
<dbReference type="InterPro" id="IPR003439">
    <property type="entry name" value="ABC_transporter-like_ATP-bd"/>
</dbReference>
<dbReference type="GO" id="GO:0005524">
    <property type="term" value="F:ATP binding"/>
    <property type="evidence" value="ECO:0007669"/>
    <property type="project" value="UniProtKB-KW"/>
</dbReference>
<organism evidence="6 7">
    <name type="scientific">Luteimonas granuli</name>
    <dbReference type="NCBI Taxonomy" id="1176533"/>
    <lineage>
        <taxon>Bacteria</taxon>
        <taxon>Pseudomonadati</taxon>
        <taxon>Pseudomonadota</taxon>
        <taxon>Gammaproteobacteria</taxon>
        <taxon>Lysobacterales</taxon>
        <taxon>Lysobacteraceae</taxon>
        <taxon>Luteimonas</taxon>
    </lineage>
</organism>
<dbReference type="CDD" id="cd03261">
    <property type="entry name" value="ABC_Org_Solvent_Resistant"/>
    <property type="match status" value="1"/>
</dbReference>
<dbReference type="GO" id="GO:0016887">
    <property type="term" value="F:ATP hydrolysis activity"/>
    <property type="evidence" value="ECO:0007669"/>
    <property type="project" value="InterPro"/>
</dbReference>
<dbReference type="SMART" id="SM00382">
    <property type="entry name" value="AAA"/>
    <property type="match status" value="1"/>
</dbReference>
<keyword evidence="7" id="KW-1185">Reference proteome</keyword>